<evidence type="ECO:0000256" key="1">
    <source>
        <dbReference type="ARBA" id="ARBA00023015"/>
    </source>
</evidence>
<evidence type="ECO:0000313" key="5">
    <source>
        <dbReference type="EMBL" id="MEI7036238.1"/>
    </source>
</evidence>
<dbReference type="PROSITE" id="PS01124">
    <property type="entry name" value="HTH_ARAC_FAMILY_2"/>
    <property type="match status" value="1"/>
</dbReference>
<dbReference type="Proteomes" id="UP001381174">
    <property type="component" value="Unassembled WGS sequence"/>
</dbReference>
<keyword evidence="6" id="KW-1185">Reference proteome</keyword>
<protein>
    <submittedName>
        <fullName evidence="5">AraC family transcriptional regulator</fullName>
    </submittedName>
</protein>
<keyword evidence="3" id="KW-0804">Transcription</keyword>
<name>A0ABU8J9R1_9GAMM</name>
<sequence>MSIMQTVLQSPHFMVIAHVCRRPRVDCGYVQGGEPARFIFTRRGSFAVHVGSRTCFARPGTAVLVRGRVEYRISHPDQDSCDCCTDVWLDDATLDALGLAAAPACREFPHDLRFQKDHVEMMQALRRGDADAATAEEVLLDVLGGLLGDGAAVRPRAVGAALRLARVQEAIIGHAGENLGIEQLAALAGCSPFHLCRLFRSATGQSLRQFRLQQRLGTALGRLAEGEEDLAGLACDLGFASHSHMTEAFRRALGRSPRELREELRRSDLRRLQARLRGRA</sequence>
<proteinExistence type="predicted"/>
<dbReference type="SUPFAM" id="SSF46689">
    <property type="entry name" value="Homeodomain-like"/>
    <property type="match status" value="2"/>
</dbReference>
<dbReference type="PANTHER" id="PTHR46796:SF6">
    <property type="entry name" value="ARAC SUBFAMILY"/>
    <property type="match status" value="1"/>
</dbReference>
<evidence type="ECO:0000256" key="3">
    <source>
        <dbReference type="ARBA" id="ARBA00023163"/>
    </source>
</evidence>
<dbReference type="Gene3D" id="1.10.10.60">
    <property type="entry name" value="Homeodomain-like"/>
    <property type="match status" value="1"/>
</dbReference>
<dbReference type="InterPro" id="IPR050204">
    <property type="entry name" value="AraC_XylS_family_regulators"/>
</dbReference>
<reference evidence="5 6" key="1">
    <citation type="journal article" date="2014" name="Int. J. Syst. Evol. Microbiol.">
        <title>Fulvimonas yonginensis sp. nov., isolated from greenhouse soil, and emended description of the genus Fulvimonas.</title>
        <authorList>
            <person name="Ahn J.H."/>
            <person name="Kim S.J."/>
            <person name="Weon H.Y."/>
            <person name="Hong S.B."/>
            <person name="Seok S.J."/>
            <person name="Kwon S.W."/>
        </authorList>
    </citation>
    <scope>NUCLEOTIDE SEQUENCE [LARGE SCALE GENOMIC DNA]</scope>
    <source>
        <strain evidence="5 6">KACC 16952</strain>
    </source>
</reference>
<feature type="domain" description="HTH araC/xylS-type" evidence="4">
    <location>
        <begin position="165"/>
        <end position="263"/>
    </location>
</feature>
<dbReference type="Pfam" id="PF12833">
    <property type="entry name" value="HTH_18"/>
    <property type="match status" value="1"/>
</dbReference>
<dbReference type="PANTHER" id="PTHR46796">
    <property type="entry name" value="HTH-TYPE TRANSCRIPTIONAL ACTIVATOR RHAS-RELATED"/>
    <property type="match status" value="1"/>
</dbReference>
<dbReference type="InterPro" id="IPR018060">
    <property type="entry name" value="HTH_AraC"/>
</dbReference>
<gene>
    <name evidence="5" type="ORF">WAT24_05635</name>
</gene>
<comment type="caution">
    <text evidence="5">The sequence shown here is derived from an EMBL/GenBank/DDBJ whole genome shotgun (WGS) entry which is preliminary data.</text>
</comment>
<organism evidence="5 6">
    <name type="scientific">Fulvimonas yonginensis</name>
    <dbReference type="NCBI Taxonomy" id="1495200"/>
    <lineage>
        <taxon>Bacteria</taxon>
        <taxon>Pseudomonadati</taxon>
        <taxon>Pseudomonadota</taxon>
        <taxon>Gammaproteobacteria</taxon>
        <taxon>Lysobacterales</taxon>
        <taxon>Rhodanobacteraceae</taxon>
        <taxon>Fulvimonas</taxon>
    </lineage>
</organism>
<dbReference type="InterPro" id="IPR009057">
    <property type="entry name" value="Homeodomain-like_sf"/>
</dbReference>
<dbReference type="RefSeq" id="WP_336806843.1">
    <property type="nucleotide sequence ID" value="NZ_JBBBNY010000002.1"/>
</dbReference>
<keyword evidence="2" id="KW-0238">DNA-binding</keyword>
<evidence type="ECO:0000313" key="6">
    <source>
        <dbReference type="Proteomes" id="UP001381174"/>
    </source>
</evidence>
<evidence type="ECO:0000256" key="2">
    <source>
        <dbReference type="ARBA" id="ARBA00023125"/>
    </source>
</evidence>
<evidence type="ECO:0000259" key="4">
    <source>
        <dbReference type="PROSITE" id="PS01124"/>
    </source>
</evidence>
<keyword evidence="1" id="KW-0805">Transcription regulation</keyword>
<dbReference type="SMART" id="SM00342">
    <property type="entry name" value="HTH_ARAC"/>
    <property type="match status" value="1"/>
</dbReference>
<dbReference type="EMBL" id="JBBBNY010000002">
    <property type="protein sequence ID" value="MEI7036238.1"/>
    <property type="molecule type" value="Genomic_DNA"/>
</dbReference>
<accession>A0ABU8J9R1</accession>